<evidence type="ECO:0000313" key="1">
    <source>
        <dbReference type="EMBL" id="KAJ2984097.1"/>
    </source>
</evidence>
<reference evidence="1" key="1">
    <citation type="submission" date="2022-08" db="EMBL/GenBank/DDBJ databases">
        <title>Genome Sequence of Lecanicillium fungicola.</title>
        <authorList>
            <person name="Buettner E."/>
        </authorList>
    </citation>
    <scope>NUCLEOTIDE SEQUENCE</scope>
    <source>
        <strain evidence="1">Babe33</strain>
    </source>
</reference>
<protein>
    <submittedName>
        <fullName evidence="1">Uncharacterized protein</fullName>
    </submittedName>
</protein>
<gene>
    <name evidence="1" type="ORF">NQ176_g220</name>
</gene>
<sequence length="499" mass="56669">MESPLRTLNLSVAASSHIVSGAAVLIACWAARAIYHLYFSPLRHIPGPFLNSVSWLPWYQYWFSGYLHRRVLQLHEHYGPVVRIGPSEVSFIDRSAWTDIYSLKRSRQIERDPKSFPALTPNGAKFDLLTYSPTDHAKYRKVLNPFFSDKTTKEYEPNIHEHVDNMIALLSNQVQNGQDRINVTKWLQWLTFDMVTDVCWGESFECVSKRESHPCLALSMDMVSMSCFIVFVAWWTALKEFLVKISGVEALFINLVRSKCESSTRAESEKASLYSKLRQAGDPLNQAELDGNLTAVVIAGSETTGFALTATSYYLAMNPDCFRKVAAEVRGKFASPDEINDTALKQLPYLKATINEALRMTPAEPNGLARKVVVNGLDIAGKYIPKNTAIYVSQFAANRCSSYFHLADEFHPERWLGDAPFQHDNLEVVQPFLMGVNVCIGRSLAWMEMRVTLAKLLWHFDWTIQGNDGNAFRESKAWHVWIKSDVYLTFRQRDVLSAA</sequence>
<keyword evidence="2" id="KW-1185">Reference proteome</keyword>
<dbReference type="Proteomes" id="UP001143910">
    <property type="component" value="Unassembled WGS sequence"/>
</dbReference>
<accession>A0ACC1NXM5</accession>
<organism evidence="1 2">
    <name type="scientific">Zarea fungicola</name>
    <dbReference type="NCBI Taxonomy" id="93591"/>
    <lineage>
        <taxon>Eukaryota</taxon>
        <taxon>Fungi</taxon>
        <taxon>Dikarya</taxon>
        <taxon>Ascomycota</taxon>
        <taxon>Pezizomycotina</taxon>
        <taxon>Sordariomycetes</taxon>
        <taxon>Hypocreomycetidae</taxon>
        <taxon>Hypocreales</taxon>
        <taxon>Cordycipitaceae</taxon>
        <taxon>Zarea</taxon>
    </lineage>
</organism>
<comment type="caution">
    <text evidence="1">The sequence shown here is derived from an EMBL/GenBank/DDBJ whole genome shotgun (WGS) entry which is preliminary data.</text>
</comment>
<evidence type="ECO:0000313" key="2">
    <source>
        <dbReference type="Proteomes" id="UP001143910"/>
    </source>
</evidence>
<name>A0ACC1NXM5_9HYPO</name>
<proteinExistence type="predicted"/>
<dbReference type="EMBL" id="JANJQO010000007">
    <property type="protein sequence ID" value="KAJ2984097.1"/>
    <property type="molecule type" value="Genomic_DNA"/>
</dbReference>